<dbReference type="RefSeq" id="WP_099307246.1">
    <property type="nucleotide sequence ID" value="NZ_PDVP01000009.1"/>
</dbReference>
<dbReference type="InterPro" id="IPR036390">
    <property type="entry name" value="WH_DNA-bd_sf"/>
</dbReference>
<dbReference type="Pfam" id="PF01022">
    <property type="entry name" value="HTH_5"/>
    <property type="match status" value="1"/>
</dbReference>
<dbReference type="AlphaFoldDB" id="A0A2G1QLB0"/>
<evidence type="ECO:0000259" key="4">
    <source>
        <dbReference type="PROSITE" id="PS50987"/>
    </source>
</evidence>
<evidence type="ECO:0000256" key="1">
    <source>
        <dbReference type="ARBA" id="ARBA00023015"/>
    </source>
</evidence>
<proteinExistence type="predicted"/>
<dbReference type="EMBL" id="PDVP01000009">
    <property type="protein sequence ID" value="PHP66317.1"/>
    <property type="molecule type" value="Genomic_DNA"/>
</dbReference>
<dbReference type="GO" id="GO:0003700">
    <property type="term" value="F:DNA-binding transcription factor activity"/>
    <property type="evidence" value="ECO:0007669"/>
    <property type="project" value="InterPro"/>
</dbReference>
<dbReference type="OrthoDB" id="194599at2"/>
<reference evidence="5 6" key="1">
    <citation type="submission" date="2017-10" db="EMBL/GenBank/DDBJ databases">
        <title>Sedimentibacterium mangrovi gen. nov., sp. nov., a novel member of family Phyllobacteriacea isolated from mangrove sediment.</title>
        <authorList>
            <person name="Liao H."/>
            <person name="Tian Y."/>
        </authorList>
    </citation>
    <scope>NUCLEOTIDE SEQUENCE [LARGE SCALE GENOMIC DNA]</scope>
    <source>
        <strain evidence="5 6">X9-2-2</strain>
    </source>
</reference>
<dbReference type="PANTHER" id="PTHR43132">
    <property type="entry name" value="ARSENICAL RESISTANCE OPERON REPRESSOR ARSR-RELATED"/>
    <property type="match status" value="1"/>
</dbReference>
<keyword evidence="2" id="KW-0238">DNA-binding</keyword>
<name>A0A2G1QLB0_9HYPH</name>
<evidence type="ECO:0000313" key="6">
    <source>
        <dbReference type="Proteomes" id="UP000221168"/>
    </source>
</evidence>
<dbReference type="GO" id="GO:0003677">
    <property type="term" value="F:DNA binding"/>
    <property type="evidence" value="ECO:0007669"/>
    <property type="project" value="UniProtKB-KW"/>
</dbReference>
<dbReference type="NCBIfam" id="NF033788">
    <property type="entry name" value="HTH_metalloreg"/>
    <property type="match status" value="1"/>
</dbReference>
<feature type="domain" description="HTH arsR-type" evidence="4">
    <location>
        <begin position="3"/>
        <end position="99"/>
    </location>
</feature>
<evidence type="ECO:0000256" key="3">
    <source>
        <dbReference type="ARBA" id="ARBA00023163"/>
    </source>
</evidence>
<sequence>MDIDEIGKSAEDAASLLAVMANSNRLMILCHLMNGEMAVQPLADAVGMTQSALSQQLSKLRALKLVSTRRDGRTIYYSVASDKVCRVLETLYDIYCAPRKAGQNAEAAAI</sequence>
<dbReference type="PRINTS" id="PR00778">
    <property type="entry name" value="HTHARSR"/>
</dbReference>
<comment type="caution">
    <text evidence="5">The sequence shown here is derived from an EMBL/GenBank/DDBJ whole genome shotgun (WGS) entry which is preliminary data.</text>
</comment>
<accession>A0A2G1QLB0</accession>
<dbReference type="PANTHER" id="PTHR43132:SF2">
    <property type="entry name" value="ARSENICAL RESISTANCE OPERON REPRESSOR ARSR-RELATED"/>
    <property type="match status" value="1"/>
</dbReference>
<dbReference type="PROSITE" id="PS50987">
    <property type="entry name" value="HTH_ARSR_2"/>
    <property type="match status" value="1"/>
</dbReference>
<protein>
    <submittedName>
        <fullName evidence="5">Transcriptional regulator</fullName>
    </submittedName>
</protein>
<dbReference type="CDD" id="cd00090">
    <property type="entry name" value="HTH_ARSR"/>
    <property type="match status" value="1"/>
</dbReference>
<evidence type="ECO:0000313" key="5">
    <source>
        <dbReference type="EMBL" id="PHP66317.1"/>
    </source>
</evidence>
<keyword evidence="3" id="KW-0804">Transcription</keyword>
<gene>
    <name evidence="5" type="ORF">CSC94_14725</name>
</gene>
<organism evidence="5 6">
    <name type="scientific">Zhengella mangrovi</name>
    <dbReference type="NCBI Taxonomy" id="1982044"/>
    <lineage>
        <taxon>Bacteria</taxon>
        <taxon>Pseudomonadati</taxon>
        <taxon>Pseudomonadota</taxon>
        <taxon>Alphaproteobacteria</taxon>
        <taxon>Hyphomicrobiales</taxon>
        <taxon>Notoacmeibacteraceae</taxon>
        <taxon>Zhengella</taxon>
    </lineage>
</organism>
<dbReference type="Proteomes" id="UP000221168">
    <property type="component" value="Unassembled WGS sequence"/>
</dbReference>
<dbReference type="InterPro" id="IPR001845">
    <property type="entry name" value="HTH_ArsR_DNA-bd_dom"/>
</dbReference>
<evidence type="ECO:0000256" key="2">
    <source>
        <dbReference type="ARBA" id="ARBA00023125"/>
    </source>
</evidence>
<keyword evidence="1" id="KW-0805">Transcription regulation</keyword>
<dbReference type="InterPro" id="IPR011991">
    <property type="entry name" value="ArsR-like_HTH"/>
</dbReference>
<keyword evidence="6" id="KW-1185">Reference proteome</keyword>
<dbReference type="SMART" id="SM00418">
    <property type="entry name" value="HTH_ARSR"/>
    <property type="match status" value="1"/>
</dbReference>
<dbReference type="InterPro" id="IPR036388">
    <property type="entry name" value="WH-like_DNA-bd_sf"/>
</dbReference>
<dbReference type="Gene3D" id="1.10.10.10">
    <property type="entry name" value="Winged helix-like DNA-binding domain superfamily/Winged helix DNA-binding domain"/>
    <property type="match status" value="1"/>
</dbReference>
<dbReference type="SUPFAM" id="SSF46785">
    <property type="entry name" value="Winged helix' DNA-binding domain"/>
    <property type="match status" value="1"/>
</dbReference>
<dbReference type="InterPro" id="IPR051011">
    <property type="entry name" value="Metal_resp_trans_reg"/>
</dbReference>